<name>A0ABY7BYR9_9HYPH</name>
<accession>A0ABY7BYR9</accession>
<sequence length="327" mass="34042">MTIPRHDDDTGLNRIVRTSAAATRALGLAAALLAAGPAPAAETGDIDALRQQALELVNEDRAEHDLPPLVLQPALNEAAQAHAEGMLRDDYFAHVAPDGTGPRDRYLDAGGSRNRIVRENIAQCTGCPVPPGLDRVAAFETGWMNSPEHRRNLLSEGLEGFGYGIAGEDGTVTGVQLFAGPGAGPGSASGEAAEPIEPERRSAAMVERLNTVRGSEDVSALSTSDVLAEAAGTLLAQTAGNQRANLFAALPAGERSNWRSLNMLSASCGGCGTSITESDLRSFQDQWMGNPQLSSALTSEDYGAAGAAFEADGEGGKRALVVLGQRR</sequence>
<dbReference type="CDD" id="cd05379">
    <property type="entry name" value="CAP_bacterial"/>
    <property type="match status" value="1"/>
</dbReference>
<dbReference type="Pfam" id="PF00188">
    <property type="entry name" value="CAP"/>
    <property type="match status" value="1"/>
</dbReference>
<gene>
    <name evidence="3" type="ORF">OH818_27415</name>
</gene>
<reference evidence="3" key="1">
    <citation type="submission" date="2022-12" db="EMBL/GenBank/DDBJ databases">
        <title>Jiella pelagia sp. nov., isolated from phosphonate enriched culture of Northwest Pacific surface seawater.</title>
        <authorList>
            <person name="Shin D.Y."/>
            <person name="Hwang C.Y."/>
        </authorList>
    </citation>
    <scope>NUCLEOTIDE SEQUENCE</scope>
    <source>
        <strain evidence="3">HL-NP1</strain>
    </source>
</reference>
<dbReference type="Proteomes" id="UP001164020">
    <property type="component" value="Chromosome"/>
</dbReference>
<dbReference type="InterPro" id="IPR014044">
    <property type="entry name" value="CAP_dom"/>
</dbReference>
<dbReference type="PANTHER" id="PTHR31157">
    <property type="entry name" value="SCP DOMAIN-CONTAINING PROTEIN"/>
    <property type="match status" value="1"/>
</dbReference>
<organism evidence="3 4">
    <name type="scientific">Jiella pelagia</name>
    <dbReference type="NCBI Taxonomy" id="2986949"/>
    <lineage>
        <taxon>Bacteria</taxon>
        <taxon>Pseudomonadati</taxon>
        <taxon>Pseudomonadota</taxon>
        <taxon>Alphaproteobacteria</taxon>
        <taxon>Hyphomicrobiales</taxon>
        <taxon>Aurantimonadaceae</taxon>
        <taxon>Jiella</taxon>
    </lineage>
</organism>
<evidence type="ECO:0000313" key="4">
    <source>
        <dbReference type="Proteomes" id="UP001164020"/>
    </source>
</evidence>
<feature type="domain" description="SCP" evidence="2">
    <location>
        <begin position="54"/>
        <end position="171"/>
    </location>
</feature>
<evidence type="ECO:0000259" key="2">
    <source>
        <dbReference type="Pfam" id="PF00188"/>
    </source>
</evidence>
<protein>
    <submittedName>
        <fullName evidence="3">CAP domain-containing protein</fullName>
    </submittedName>
</protein>
<dbReference type="SUPFAM" id="SSF55797">
    <property type="entry name" value="PR-1-like"/>
    <property type="match status" value="1"/>
</dbReference>
<dbReference type="Gene3D" id="3.40.33.10">
    <property type="entry name" value="CAP"/>
    <property type="match status" value="1"/>
</dbReference>
<dbReference type="RefSeq" id="WP_268881333.1">
    <property type="nucleotide sequence ID" value="NZ_CP114029.1"/>
</dbReference>
<keyword evidence="4" id="KW-1185">Reference proteome</keyword>
<proteinExistence type="predicted"/>
<evidence type="ECO:0000313" key="3">
    <source>
        <dbReference type="EMBL" id="WAP68898.1"/>
    </source>
</evidence>
<keyword evidence="1" id="KW-0732">Signal</keyword>
<dbReference type="PANTHER" id="PTHR31157:SF1">
    <property type="entry name" value="SCP DOMAIN-CONTAINING PROTEIN"/>
    <property type="match status" value="1"/>
</dbReference>
<dbReference type="InterPro" id="IPR035940">
    <property type="entry name" value="CAP_sf"/>
</dbReference>
<feature type="signal peptide" evidence="1">
    <location>
        <begin position="1"/>
        <end position="40"/>
    </location>
</feature>
<evidence type="ECO:0000256" key="1">
    <source>
        <dbReference type="SAM" id="SignalP"/>
    </source>
</evidence>
<feature type="chain" id="PRO_5046172716" evidence="1">
    <location>
        <begin position="41"/>
        <end position="327"/>
    </location>
</feature>
<dbReference type="EMBL" id="CP114029">
    <property type="protein sequence ID" value="WAP68898.1"/>
    <property type="molecule type" value="Genomic_DNA"/>
</dbReference>